<proteinExistence type="predicted"/>
<evidence type="ECO:0000313" key="1">
    <source>
        <dbReference type="EMBL" id="RKP16376.1"/>
    </source>
</evidence>
<evidence type="ECO:0000313" key="2">
    <source>
        <dbReference type="Proteomes" id="UP000281549"/>
    </source>
</evidence>
<protein>
    <submittedName>
        <fullName evidence="1">Uncharacterized protein</fullName>
    </submittedName>
</protein>
<dbReference type="AlphaFoldDB" id="A0A4P9YB00"/>
<dbReference type="Proteomes" id="UP000281549">
    <property type="component" value="Unassembled WGS sequence"/>
</dbReference>
<name>A0A4P9YB00_ROZAC</name>
<accession>A0A4P9YB00</accession>
<sequence length="454" mass="52186">MSTATPTELEKLQKEIQYIEALQEKDFTYWTAVEKRKYGKNEDDAYENLREAKKALIDLMKSLIDLTKARNDQNRSLIGPQNLKLQLQLQQAVPMEVERSKLELFLTEFSEEIKEDCSVVHPLSNNAFQEVVDRDGCLRGIANEILRRWLLKDVIDHGINDWRSIDRFIGLQAPLGGGKSQMMDYIAALKGLIMDHVDVAAVYKGVYSKLKLREEFAVDMLNAKVANLKEMLNESVYIPISFNGETTIKRNETCEQAIAIRILYSYFIDKSKELSLGSFGVRLSRVGEFSMEGLAIKDTETADASIAVRILYSYFIDKRRTTFDGFSRRLDKIRFNVTISDCLYLVYEHSKKESLFVLFDEIGKVQTLERMYACLRGLTSIITGIAFSRCHVIISSLEISNMMISVIKSSRHIRFVPLNPLSVDSSLKLFRDYTRFEHIKHLIVTLRGHPRCLE</sequence>
<dbReference type="EMBL" id="ML006612">
    <property type="protein sequence ID" value="RKP16376.1"/>
    <property type="molecule type" value="Genomic_DNA"/>
</dbReference>
<organism evidence="1 2">
    <name type="scientific">Rozella allomycis (strain CSF55)</name>
    <dbReference type="NCBI Taxonomy" id="988480"/>
    <lineage>
        <taxon>Eukaryota</taxon>
        <taxon>Fungi</taxon>
        <taxon>Fungi incertae sedis</taxon>
        <taxon>Cryptomycota</taxon>
        <taxon>Cryptomycota incertae sedis</taxon>
        <taxon>Rozella</taxon>
    </lineage>
</organism>
<feature type="non-terminal residue" evidence="1">
    <location>
        <position position="454"/>
    </location>
</feature>
<reference evidence="2" key="1">
    <citation type="journal article" date="2018" name="Nat. Microbiol.">
        <title>Leveraging single-cell genomics to expand the fungal tree of life.</title>
        <authorList>
            <person name="Ahrendt S.R."/>
            <person name="Quandt C.A."/>
            <person name="Ciobanu D."/>
            <person name="Clum A."/>
            <person name="Salamov A."/>
            <person name="Andreopoulos B."/>
            <person name="Cheng J.F."/>
            <person name="Woyke T."/>
            <person name="Pelin A."/>
            <person name="Henrissat B."/>
            <person name="Reynolds N.K."/>
            <person name="Benny G.L."/>
            <person name="Smith M.E."/>
            <person name="James T.Y."/>
            <person name="Grigoriev I.V."/>
        </authorList>
    </citation>
    <scope>NUCLEOTIDE SEQUENCE [LARGE SCALE GENOMIC DNA]</scope>
    <source>
        <strain evidence="2">CSF55</strain>
    </source>
</reference>
<gene>
    <name evidence="1" type="ORF">ROZALSC1DRAFT_25350</name>
</gene>